<protein>
    <recommendedName>
        <fullName evidence="5">Thioredoxin domain-containing protein</fullName>
    </recommendedName>
</protein>
<gene>
    <name evidence="6" type="ORF">GCM10023216_31380</name>
</gene>
<feature type="chain" id="PRO_5046807167" description="Thioredoxin domain-containing protein" evidence="4">
    <location>
        <begin position="24"/>
        <end position="209"/>
    </location>
</feature>
<dbReference type="PANTHER" id="PTHR42852:SF17">
    <property type="entry name" value="THIOREDOXIN-LIKE PROTEIN HI_1115"/>
    <property type="match status" value="1"/>
</dbReference>
<dbReference type="Proteomes" id="UP001500956">
    <property type="component" value="Unassembled WGS sequence"/>
</dbReference>
<accession>A0ABP8YPC1</accession>
<proteinExistence type="predicted"/>
<dbReference type="PROSITE" id="PS51257">
    <property type="entry name" value="PROKAR_LIPOPROTEIN"/>
    <property type="match status" value="1"/>
</dbReference>
<comment type="caution">
    <text evidence="6">The sequence shown here is derived from an EMBL/GenBank/DDBJ whole genome shotgun (WGS) entry which is preliminary data.</text>
</comment>
<dbReference type="InterPro" id="IPR017937">
    <property type="entry name" value="Thioredoxin_CS"/>
</dbReference>
<keyword evidence="7" id="KW-1185">Reference proteome</keyword>
<feature type="domain" description="Thioredoxin" evidence="5">
    <location>
        <begin position="74"/>
        <end position="209"/>
    </location>
</feature>
<feature type="region of interest" description="Disordered" evidence="3">
    <location>
        <begin position="27"/>
        <end position="67"/>
    </location>
</feature>
<dbReference type="InterPro" id="IPR036249">
    <property type="entry name" value="Thioredoxin-like_sf"/>
</dbReference>
<dbReference type="InterPro" id="IPR013766">
    <property type="entry name" value="Thioredoxin_domain"/>
</dbReference>
<reference evidence="7" key="1">
    <citation type="journal article" date="2019" name="Int. J. Syst. Evol. Microbiol.">
        <title>The Global Catalogue of Microorganisms (GCM) 10K type strain sequencing project: providing services to taxonomists for standard genome sequencing and annotation.</title>
        <authorList>
            <consortium name="The Broad Institute Genomics Platform"/>
            <consortium name="The Broad Institute Genome Sequencing Center for Infectious Disease"/>
            <person name="Wu L."/>
            <person name="Ma J."/>
        </authorList>
    </citation>
    <scope>NUCLEOTIDE SEQUENCE [LARGE SCALE GENOMIC DNA]</scope>
    <source>
        <strain evidence="7">JCM 18063</strain>
    </source>
</reference>
<evidence type="ECO:0000256" key="2">
    <source>
        <dbReference type="ARBA" id="ARBA00022748"/>
    </source>
</evidence>
<dbReference type="InterPro" id="IPR050553">
    <property type="entry name" value="Thioredoxin_ResA/DsbE_sf"/>
</dbReference>
<dbReference type="PROSITE" id="PS00194">
    <property type="entry name" value="THIOREDOXIN_1"/>
    <property type="match status" value="1"/>
</dbReference>
<dbReference type="RefSeq" id="WP_172152778.1">
    <property type="nucleotide sequence ID" value="NZ_BAABID010000018.1"/>
</dbReference>
<evidence type="ECO:0000256" key="1">
    <source>
        <dbReference type="ARBA" id="ARBA00004196"/>
    </source>
</evidence>
<dbReference type="Gene3D" id="3.40.30.10">
    <property type="entry name" value="Glutaredoxin"/>
    <property type="match status" value="1"/>
</dbReference>
<evidence type="ECO:0000313" key="7">
    <source>
        <dbReference type="Proteomes" id="UP001500956"/>
    </source>
</evidence>
<organism evidence="6 7">
    <name type="scientific">Isoptericola chiayiensis</name>
    <dbReference type="NCBI Taxonomy" id="579446"/>
    <lineage>
        <taxon>Bacteria</taxon>
        <taxon>Bacillati</taxon>
        <taxon>Actinomycetota</taxon>
        <taxon>Actinomycetes</taxon>
        <taxon>Micrococcales</taxon>
        <taxon>Promicromonosporaceae</taxon>
        <taxon>Isoptericola</taxon>
    </lineage>
</organism>
<keyword evidence="4" id="KW-0732">Signal</keyword>
<evidence type="ECO:0000256" key="4">
    <source>
        <dbReference type="SAM" id="SignalP"/>
    </source>
</evidence>
<dbReference type="InterPro" id="IPR013740">
    <property type="entry name" value="Redoxin"/>
</dbReference>
<comment type="subcellular location">
    <subcellularLocation>
        <location evidence="1">Cell envelope</location>
    </subcellularLocation>
</comment>
<dbReference type="Pfam" id="PF08534">
    <property type="entry name" value="Redoxin"/>
    <property type="match status" value="1"/>
</dbReference>
<feature type="signal peptide" evidence="4">
    <location>
        <begin position="1"/>
        <end position="23"/>
    </location>
</feature>
<dbReference type="SUPFAM" id="SSF52833">
    <property type="entry name" value="Thioredoxin-like"/>
    <property type="match status" value="1"/>
</dbReference>
<evidence type="ECO:0000259" key="5">
    <source>
        <dbReference type="PROSITE" id="PS51352"/>
    </source>
</evidence>
<evidence type="ECO:0000313" key="6">
    <source>
        <dbReference type="EMBL" id="GAA4735998.1"/>
    </source>
</evidence>
<dbReference type="PROSITE" id="PS51352">
    <property type="entry name" value="THIOREDOXIN_2"/>
    <property type="match status" value="1"/>
</dbReference>
<dbReference type="PANTHER" id="PTHR42852">
    <property type="entry name" value="THIOL:DISULFIDE INTERCHANGE PROTEIN DSBE"/>
    <property type="match status" value="1"/>
</dbReference>
<sequence>MRTTRGAATAAATLTLLLVAGCAAETEPAADTMTASEEPMDETSDDMSDDMSDEPEEDMAEDHEDDAMADDAADEDLAAVYDFTATTLDGEEFSGAELAGSPAVLWFWAPWCPTCRAQIPAVTALSETYGDDVSVVAVGGLDDAEAISAMAQSDIAGPTHLVDDAGEVWQHFGMTQQSTFVVLDDAGEVVLEGSVPADELDATVADLAG</sequence>
<name>A0ABP8YPC1_9MICO</name>
<dbReference type="EMBL" id="BAABID010000018">
    <property type="protein sequence ID" value="GAA4735998.1"/>
    <property type="molecule type" value="Genomic_DNA"/>
</dbReference>
<keyword evidence="2" id="KW-0201">Cytochrome c-type biogenesis</keyword>
<evidence type="ECO:0000256" key="3">
    <source>
        <dbReference type="SAM" id="MobiDB-lite"/>
    </source>
</evidence>
<feature type="compositionally biased region" description="Acidic residues" evidence="3">
    <location>
        <begin position="38"/>
        <end position="67"/>
    </location>
</feature>